<dbReference type="RefSeq" id="WP_066731399.1">
    <property type="nucleotide sequence ID" value="NZ_JAJCIQ010000010.1"/>
</dbReference>
<dbReference type="Pfam" id="PF13306">
    <property type="entry name" value="LRR_5"/>
    <property type="match status" value="1"/>
</dbReference>
<reference evidence="1 2" key="1">
    <citation type="submission" date="2021-10" db="EMBL/GenBank/DDBJ databases">
        <title>Collection of gut derived symbiotic bacterial strains cultured from healthy donors.</title>
        <authorList>
            <person name="Lin H."/>
            <person name="Littmann E."/>
            <person name="Kohout C."/>
            <person name="Pamer E.G."/>
        </authorList>
    </citation>
    <scope>NUCLEOTIDE SEQUENCE [LARGE SCALE GENOMIC DNA]</scope>
    <source>
        <strain evidence="1 2">DFI.1.165</strain>
    </source>
</reference>
<name>A0ABS8DJH5_9FIRM</name>
<proteinExistence type="predicted"/>
<keyword evidence="2" id="KW-1185">Reference proteome</keyword>
<dbReference type="EMBL" id="JAJCIS010000010">
    <property type="protein sequence ID" value="MCB7388324.1"/>
    <property type="molecule type" value="Genomic_DNA"/>
</dbReference>
<dbReference type="Gene3D" id="3.80.10.10">
    <property type="entry name" value="Ribonuclease Inhibitor"/>
    <property type="match status" value="1"/>
</dbReference>
<protein>
    <submittedName>
        <fullName evidence="1">Leucine-rich repeat domain-containing protein</fullName>
    </submittedName>
</protein>
<evidence type="ECO:0000313" key="2">
    <source>
        <dbReference type="Proteomes" id="UP001299546"/>
    </source>
</evidence>
<gene>
    <name evidence="1" type="ORF">LIZ65_13630</name>
</gene>
<evidence type="ECO:0000313" key="1">
    <source>
        <dbReference type="EMBL" id="MCB7388324.1"/>
    </source>
</evidence>
<accession>A0ABS8DJH5</accession>
<sequence>MRIHYRKIEQGVQLVRLWGQEGTVKVPESIAGEPIVEIAPYAFSARKDCEDLDVLIWEDESCEEYIFGDDLSILCGENIQEIHLPEYVRKIGNYAFYGCRNLRLFHATDRLVSMGSGVFTGCRLSEVQIDFYDGEQSCLKEILTEIRYEVRAVLCCHGDKNAVAKVLFPEYYADAVENTPARIVETHYYGSGGDYRECFYRKQLDFEKYDSMFILSQARDEISATASLAVGRLLYPYRLSDSAKAVYQEYLRTHMAELVAVWLETLREESAAILDYCCREHLFTEQTLEAALHTAMEHGQAEIAGILMDERRRLGVRRKKVFEL</sequence>
<organism evidence="1 2">
    <name type="scientific">Bariatricus massiliensis</name>
    <dbReference type="NCBI Taxonomy" id="1745713"/>
    <lineage>
        <taxon>Bacteria</taxon>
        <taxon>Bacillati</taxon>
        <taxon>Bacillota</taxon>
        <taxon>Clostridia</taxon>
        <taxon>Lachnospirales</taxon>
        <taxon>Lachnospiraceae</taxon>
        <taxon>Bariatricus</taxon>
    </lineage>
</organism>
<dbReference type="Proteomes" id="UP001299546">
    <property type="component" value="Unassembled WGS sequence"/>
</dbReference>
<dbReference type="InterPro" id="IPR026906">
    <property type="entry name" value="LRR_5"/>
</dbReference>
<dbReference type="InterPro" id="IPR032675">
    <property type="entry name" value="LRR_dom_sf"/>
</dbReference>
<comment type="caution">
    <text evidence="1">The sequence shown here is derived from an EMBL/GenBank/DDBJ whole genome shotgun (WGS) entry which is preliminary data.</text>
</comment>